<evidence type="ECO:0000313" key="2">
    <source>
        <dbReference type="Proteomes" id="UP000800038"/>
    </source>
</evidence>
<evidence type="ECO:0000313" key="1">
    <source>
        <dbReference type="EMBL" id="KAF1936287.1"/>
    </source>
</evidence>
<dbReference type="EMBL" id="ML976198">
    <property type="protein sequence ID" value="KAF1936287.1"/>
    <property type="molecule type" value="Genomic_DNA"/>
</dbReference>
<dbReference type="Proteomes" id="UP000800038">
    <property type="component" value="Unassembled WGS sequence"/>
</dbReference>
<protein>
    <recommendedName>
        <fullName evidence="3">Helicase C-terminal domain-containing protein</fullName>
    </recommendedName>
</protein>
<dbReference type="AlphaFoldDB" id="A0A6A5SFV1"/>
<organism evidence="1 2">
    <name type="scientific">Clathrospora elynae</name>
    <dbReference type="NCBI Taxonomy" id="706981"/>
    <lineage>
        <taxon>Eukaryota</taxon>
        <taxon>Fungi</taxon>
        <taxon>Dikarya</taxon>
        <taxon>Ascomycota</taxon>
        <taxon>Pezizomycotina</taxon>
        <taxon>Dothideomycetes</taxon>
        <taxon>Pleosporomycetidae</taxon>
        <taxon>Pleosporales</taxon>
        <taxon>Diademaceae</taxon>
        <taxon>Clathrospora</taxon>
    </lineage>
</organism>
<accession>A0A6A5SFV1</accession>
<proteinExistence type="predicted"/>
<evidence type="ECO:0008006" key="3">
    <source>
        <dbReference type="Google" id="ProtNLM"/>
    </source>
</evidence>
<gene>
    <name evidence="1" type="ORF">EJ02DRAFT_359466</name>
</gene>
<reference evidence="1" key="1">
    <citation type="journal article" date="2020" name="Stud. Mycol.">
        <title>101 Dothideomycetes genomes: a test case for predicting lifestyles and emergence of pathogens.</title>
        <authorList>
            <person name="Haridas S."/>
            <person name="Albert R."/>
            <person name="Binder M."/>
            <person name="Bloem J."/>
            <person name="Labutti K."/>
            <person name="Salamov A."/>
            <person name="Andreopoulos B."/>
            <person name="Baker S."/>
            <person name="Barry K."/>
            <person name="Bills G."/>
            <person name="Bluhm B."/>
            <person name="Cannon C."/>
            <person name="Castanera R."/>
            <person name="Culley D."/>
            <person name="Daum C."/>
            <person name="Ezra D."/>
            <person name="Gonzalez J."/>
            <person name="Henrissat B."/>
            <person name="Kuo A."/>
            <person name="Liang C."/>
            <person name="Lipzen A."/>
            <person name="Lutzoni F."/>
            <person name="Magnuson J."/>
            <person name="Mondo S."/>
            <person name="Nolan M."/>
            <person name="Ohm R."/>
            <person name="Pangilinan J."/>
            <person name="Park H.-J."/>
            <person name="Ramirez L."/>
            <person name="Alfaro M."/>
            <person name="Sun H."/>
            <person name="Tritt A."/>
            <person name="Yoshinaga Y."/>
            <person name="Zwiers L.-H."/>
            <person name="Turgeon B."/>
            <person name="Goodwin S."/>
            <person name="Spatafora J."/>
            <person name="Crous P."/>
            <person name="Grigoriev I."/>
        </authorList>
    </citation>
    <scope>NUCLEOTIDE SEQUENCE</scope>
    <source>
        <strain evidence="1">CBS 161.51</strain>
    </source>
</reference>
<name>A0A6A5SFV1_9PLEO</name>
<sequence>LTSWDSLCFLFASAVGDRHATPANIPKTIVFIDGQTLIREAAAWAIDMLLFMSNKYSMSLSAKEHCVYNIIRGFTTHMSEYNKKHAYDEFKDPCSGIRITIATTSLGVGVNILDVVRIVT</sequence>
<keyword evidence="2" id="KW-1185">Reference proteome</keyword>
<feature type="non-terminal residue" evidence="1">
    <location>
        <position position="1"/>
    </location>
</feature>
<dbReference type="OrthoDB" id="4776865at2759"/>